<proteinExistence type="predicted"/>
<dbReference type="Gene3D" id="1.25.40.20">
    <property type="entry name" value="Ankyrin repeat-containing domain"/>
    <property type="match status" value="1"/>
</dbReference>
<dbReference type="FunFam" id="1.20.120.1080:FF:000008">
    <property type="entry name" value="probable ATP-dependent RNA helicase YTHDC2"/>
    <property type="match status" value="1"/>
</dbReference>
<dbReference type="Pfam" id="PF00271">
    <property type="entry name" value="Helicase_C"/>
    <property type="match status" value="1"/>
</dbReference>
<keyword evidence="8" id="KW-1185">Reference proteome</keyword>
<dbReference type="CDD" id="cd17917">
    <property type="entry name" value="DEXHc_RHA-like"/>
    <property type="match status" value="1"/>
</dbReference>
<evidence type="ECO:0000256" key="3">
    <source>
        <dbReference type="PROSITE-ProRule" id="PRU00023"/>
    </source>
</evidence>
<dbReference type="SMART" id="SM00847">
    <property type="entry name" value="HA2"/>
    <property type="match status" value="1"/>
</dbReference>
<dbReference type="Pfam" id="PF00023">
    <property type="entry name" value="Ank"/>
    <property type="match status" value="1"/>
</dbReference>
<dbReference type="SMART" id="SM00248">
    <property type="entry name" value="ANK"/>
    <property type="match status" value="2"/>
</dbReference>
<dbReference type="EMBL" id="CAKKLH010000070">
    <property type="protein sequence ID" value="CAH0102024.1"/>
    <property type="molecule type" value="Genomic_DNA"/>
</dbReference>
<comment type="caution">
    <text evidence="7">The sequence shown here is derived from an EMBL/GenBank/DDBJ whole genome shotgun (WGS) entry which is preliminary data.</text>
</comment>
<evidence type="ECO:0000313" key="7">
    <source>
        <dbReference type="EMBL" id="CAH0102024.1"/>
    </source>
</evidence>
<dbReference type="SUPFAM" id="SSF52540">
    <property type="entry name" value="P-loop containing nucleoside triphosphate hydrolases"/>
    <property type="match status" value="1"/>
</dbReference>
<dbReference type="CDD" id="cd18791">
    <property type="entry name" value="SF2_C_RHA"/>
    <property type="match status" value="1"/>
</dbReference>
<feature type="repeat" description="ANK" evidence="3">
    <location>
        <begin position="433"/>
        <end position="465"/>
    </location>
</feature>
<dbReference type="InterPro" id="IPR007502">
    <property type="entry name" value="Helicase-assoc_dom"/>
</dbReference>
<dbReference type="SUPFAM" id="SSF48403">
    <property type="entry name" value="Ankyrin repeat"/>
    <property type="match status" value="1"/>
</dbReference>
<dbReference type="InterPro" id="IPR027417">
    <property type="entry name" value="P-loop_NTPase"/>
</dbReference>
<dbReference type="PROSITE" id="PS51194">
    <property type="entry name" value="HELICASE_CTER"/>
    <property type="match status" value="1"/>
</dbReference>
<name>A0A8J2W2A0_9CRUS</name>
<dbReference type="InterPro" id="IPR036770">
    <property type="entry name" value="Ankyrin_rpt-contain_sf"/>
</dbReference>
<protein>
    <recommendedName>
        <fullName evidence="9">ATP-dependent RNA helicase YTHDC2</fullName>
    </recommendedName>
</protein>
<evidence type="ECO:0000256" key="2">
    <source>
        <dbReference type="ARBA" id="ARBA00022840"/>
    </source>
</evidence>
<evidence type="ECO:0000256" key="1">
    <source>
        <dbReference type="ARBA" id="ARBA00022741"/>
    </source>
</evidence>
<dbReference type="InterPro" id="IPR002110">
    <property type="entry name" value="Ankyrin_rpt"/>
</dbReference>
<dbReference type="SMART" id="SM00487">
    <property type="entry name" value="DEXDc"/>
    <property type="match status" value="1"/>
</dbReference>
<reference evidence="7" key="1">
    <citation type="submission" date="2021-11" db="EMBL/GenBank/DDBJ databases">
        <authorList>
            <person name="Schell T."/>
        </authorList>
    </citation>
    <scope>NUCLEOTIDE SEQUENCE</scope>
    <source>
        <strain evidence="7">M5</strain>
    </source>
</reference>
<feature type="compositionally biased region" description="Low complexity" evidence="4">
    <location>
        <begin position="1199"/>
        <end position="1210"/>
    </location>
</feature>
<keyword evidence="3" id="KW-0040">ANK repeat</keyword>
<feature type="region of interest" description="Disordered" evidence="4">
    <location>
        <begin position="1193"/>
        <end position="1216"/>
    </location>
</feature>
<evidence type="ECO:0000259" key="5">
    <source>
        <dbReference type="PROSITE" id="PS51192"/>
    </source>
</evidence>
<dbReference type="OrthoDB" id="6103986at2759"/>
<evidence type="ECO:0008006" key="9">
    <source>
        <dbReference type="Google" id="ProtNLM"/>
    </source>
</evidence>
<dbReference type="Gene3D" id="3.40.50.300">
    <property type="entry name" value="P-loop containing nucleotide triphosphate hydrolases"/>
    <property type="match status" value="2"/>
</dbReference>
<dbReference type="PROSITE" id="PS50088">
    <property type="entry name" value="ANK_REPEAT"/>
    <property type="match status" value="1"/>
</dbReference>
<dbReference type="PROSITE" id="PS51192">
    <property type="entry name" value="HELICASE_ATP_BIND_1"/>
    <property type="match status" value="1"/>
</dbReference>
<dbReference type="GO" id="GO:0003723">
    <property type="term" value="F:RNA binding"/>
    <property type="evidence" value="ECO:0007669"/>
    <property type="project" value="TreeGrafter"/>
</dbReference>
<dbReference type="InterPro" id="IPR011545">
    <property type="entry name" value="DEAD/DEAH_box_helicase_dom"/>
</dbReference>
<dbReference type="GO" id="GO:0005524">
    <property type="term" value="F:ATP binding"/>
    <property type="evidence" value="ECO:0007669"/>
    <property type="project" value="UniProtKB-KW"/>
</dbReference>
<evidence type="ECO:0000259" key="6">
    <source>
        <dbReference type="PROSITE" id="PS51194"/>
    </source>
</evidence>
<feature type="domain" description="Helicase ATP-binding" evidence="5">
    <location>
        <begin position="185"/>
        <end position="351"/>
    </location>
</feature>
<dbReference type="PROSITE" id="PS50297">
    <property type="entry name" value="ANK_REP_REGION"/>
    <property type="match status" value="1"/>
</dbReference>
<dbReference type="Pfam" id="PF00270">
    <property type="entry name" value="DEAD"/>
    <property type="match status" value="1"/>
</dbReference>
<keyword evidence="2" id="KW-0067">ATP-binding</keyword>
<dbReference type="Gene3D" id="1.20.120.1080">
    <property type="match status" value="1"/>
</dbReference>
<accession>A0A8J2W2A0</accession>
<evidence type="ECO:0000313" key="8">
    <source>
        <dbReference type="Proteomes" id="UP000789390"/>
    </source>
</evidence>
<dbReference type="Proteomes" id="UP000789390">
    <property type="component" value="Unassembled WGS sequence"/>
</dbReference>
<dbReference type="AlphaFoldDB" id="A0A8J2W2A0"/>
<dbReference type="PANTHER" id="PTHR18934:SF213">
    <property type="entry name" value="3'-5' RNA HELICASE YTHDC2"/>
    <property type="match status" value="1"/>
</dbReference>
<dbReference type="InterPro" id="IPR014001">
    <property type="entry name" value="Helicase_ATP-bd"/>
</dbReference>
<dbReference type="PANTHER" id="PTHR18934">
    <property type="entry name" value="ATP-DEPENDENT RNA HELICASE"/>
    <property type="match status" value="1"/>
</dbReference>
<keyword evidence="1" id="KW-0547">Nucleotide-binding</keyword>
<sequence length="1270" mass="142369">MNKYNPSLAAAKLEVVNERIDQQMCQLFHTEVLKKFSHDSQTEEILLPSVLNNLKEQKSFVFRVSDGMGINIKSSKNANIVLTKKPDPTRNNFNYLQLAHTSTLLLNEDLKNSYLENDSQTPAVRFDKSSRGKFNDNMSHLSINRIAGRLNLSDCPPYIPLFGESASFVHHRRSLPIFKYRQEILNQLECQQVVVIAGDVGCGKTTQVPQYILENAYERKAACRIISIQPRRISVHAALDRVVAERGVTGERLVGHQTRLESKGTNNCPLIFCTTGVFLRSLIENDRCLKGITHVVIDQVHERDRFTDLLLGVFRLRLSQYPDLRLILLSADMAPHALGSYFHQEKIIRVPVLSHPVSQLFLEDILTCTKFLSKQKLLAGAGGVKADLTLGPATVFDDLITEAWYNGSDMIFLHTMKLIRDGAMPIDYQHSQTGITLLMASANHGKLDIVKMLISLGANPTLQVKGMTPYDLANEFARPEVADLLLSYSQVFSSEVGNNIIQEPSRMNNYNSTDDVLKSFYAKYSQDHANLDLIVEVLNYVQGYSQPGTILVLLPAYSEVVELRDMIIASNSSLKNKLDVHTLHGHLFPNDFKKIFFPAPADKRKVILATNIAETSISFDDVICVIDSGLFRDRENDVVFTNPKKTQWISKASAAQRVMHVRNGGIVFHLYPRSTLDGLQEYPVPEITRDSLIDVCLYARLIIPEDMRLPQFFCSLPDGPPTTAVHQAIEILESIDAFDSQSKVTDVGLRLVDLSVEPRLGKILLVGVGLRCLDPVLTIICCLARDDPFITPASPDERKVAIMRRYDLAPDYLSDHLALLKAYHLWEKGNDEGRKRQVCQENYLSVANIELIFLLRVLLVGELRASGYIRSRGNADIRNLNIHSESWTAIKAALTSGLYPNLARYSPVDGGIITQNETRSQFHFTSTLLVQEGRNNGLGFVAATSTDSLSSIHPLLQKHSSKISSTVLTSPWVIFEDQQRAGQFTILRCCSVITPITALLFAGHLGSQIQIVQLNQNDHQEILNHLEESDEDSDDIDDDEMRKLCQELHLQHITEDILGLNRVAKSNKRLSRPRKHFVILKIDEFIGFIIDSYVAQLIMNIRNKFQSILAKCIREPGRNCSVGEDAVLRSVLSLLSSEEMAMQVPQPSGVGRRPTNVSADSMLVTPELKPGDLYPIRRYMTYTTPPKGYSYESNEFNKSSDTSSITSAASKNRIKPSRLNKTTDYREVFPNPTPSMNLSFQGMSSVIPNVTPVGGRPICKSYSYSYSEGN</sequence>
<gene>
    <name evidence="7" type="ORF">DGAL_LOCUS4399</name>
</gene>
<organism evidence="7 8">
    <name type="scientific">Daphnia galeata</name>
    <dbReference type="NCBI Taxonomy" id="27404"/>
    <lineage>
        <taxon>Eukaryota</taxon>
        <taxon>Metazoa</taxon>
        <taxon>Ecdysozoa</taxon>
        <taxon>Arthropoda</taxon>
        <taxon>Crustacea</taxon>
        <taxon>Branchiopoda</taxon>
        <taxon>Diplostraca</taxon>
        <taxon>Cladocera</taxon>
        <taxon>Anomopoda</taxon>
        <taxon>Daphniidae</taxon>
        <taxon>Daphnia</taxon>
    </lineage>
</organism>
<dbReference type="InterPro" id="IPR011709">
    <property type="entry name" value="DEAD-box_helicase_OB_fold"/>
</dbReference>
<evidence type="ECO:0000256" key="4">
    <source>
        <dbReference type="SAM" id="MobiDB-lite"/>
    </source>
</evidence>
<dbReference type="SMART" id="SM00490">
    <property type="entry name" value="HELICc"/>
    <property type="match status" value="1"/>
</dbReference>
<dbReference type="Pfam" id="PF21010">
    <property type="entry name" value="HA2_C"/>
    <property type="match status" value="1"/>
</dbReference>
<dbReference type="GO" id="GO:0004386">
    <property type="term" value="F:helicase activity"/>
    <property type="evidence" value="ECO:0007669"/>
    <property type="project" value="TreeGrafter"/>
</dbReference>
<dbReference type="InterPro" id="IPR001650">
    <property type="entry name" value="Helicase_C-like"/>
</dbReference>
<feature type="domain" description="Helicase C-terminal" evidence="6">
    <location>
        <begin position="533"/>
        <end position="703"/>
    </location>
</feature>
<dbReference type="Pfam" id="PF07717">
    <property type="entry name" value="OB_NTP_bind"/>
    <property type="match status" value="1"/>
</dbReference>